<evidence type="ECO:0000256" key="7">
    <source>
        <dbReference type="NCBIfam" id="TIGR01048"/>
    </source>
</evidence>
<dbReference type="Pfam" id="PF02784">
    <property type="entry name" value="Orn_Arg_deC_N"/>
    <property type="match status" value="1"/>
</dbReference>
<dbReference type="InterPro" id="IPR022653">
    <property type="entry name" value="De-COase2_pyr-phos_BS"/>
</dbReference>
<comment type="function">
    <text evidence="6">Specifically catalyzes the decarboxylation of meso-diaminopimelate (meso-DAP) to L-lysine.</text>
</comment>
<feature type="active site" description="Proton donor" evidence="8">
    <location>
        <position position="372"/>
    </location>
</feature>
<gene>
    <name evidence="6" type="primary">lysA</name>
    <name evidence="11" type="ORF">HDA37_001660</name>
</gene>
<dbReference type="UniPathway" id="UPA00034">
    <property type="reaction ID" value="UER00027"/>
</dbReference>
<dbReference type="FunFam" id="3.20.20.10:FF:000003">
    <property type="entry name" value="Diaminopimelate decarboxylase"/>
    <property type="match status" value="1"/>
</dbReference>
<evidence type="ECO:0000256" key="9">
    <source>
        <dbReference type="RuleBase" id="RU003738"/>
    </source>
</evidence>
<dbReference type="EC" id="4.1.1.20" evidence="6 7"/>
<dbReference type="PANTHER" id="PTHR43727">
    <property type="entry name" value="DIAMINOPIMELATE DECARBOXYLASE"/>
    <property type="match status" value="1"/>
</dbReference>
<dbReference type="InterPro" id="IPR029066">
    <property type="entry name" value="PLP-binding_barrel"/>
</dbReference>
<feature type="binding site" evidence="6">
    <location>
        <begin position="301"/>
        <end position="304"/>
    </location>
    <ligand>
        <name>pyridoxal 5'-phosphate</name>
        <dbReference type="ChEBI" id="CHEBI:597326"/>
    </ligand>
</feature>
<dbReference type="Gene3D" id="2.40.37.10">
    <property type="entry name" value="Lyase, Ornithine Decarboxylase, Chain A, domain 1"/>
    <property type="match status" value="1"/>
</dbReference>
<dbReference type="HAMAP" id="MF_02120">
    <property type="entry name" value="LysA"/>
    <property type="match status" value="1"/>
</dbReference>
<dbReference type="RefSeq" id="WP_073578195.1">
    <property type="nucleotide sequence ID" value="NZ_BAAAJZ010000002.1"/>
</dbReference>
<accession>A0A852W4S4</accession>
<protein>
    <recommendedName>
        <fullName evidence="6 7">Diaminopimelate decarboxylase</fullName>
        <shortName evidence="6">DAP decarboxylase</shortName>
        <shortName evidence="6">DAPDC</shortName>
        <ecNumber evidence="6 7">4.1.1.20</ecNumber>
    </recommendedName>
</protein>
<dbReference type="GO" id="GO:0008836">
    <property type="term" value="F:diaminopimelate decarboxylase activity"/>
    <property type="evidence" value="ECO:0007669"/>
    <property type="project" value="UniProtKB-UniRule"/>
</dbReference>
<feature type="modified residue" description="N6-(pyridoxal phosphate)lysine" evidence="6 8">
    <location>
        <position position="82"/>
    </location>
</feature>
<sequence>MTLADLLPSLRPTLAARLEPGLWPVTTRTTSDGTLQIGGVDLAGLAARFGTPVQVLDTADVRARCRAYRAALPDAEIVYAGKAFLCRGMARLVADEGCSVDACSGGEVAVAAAGGLPGDRIVLHGTVKTDEDLKAAFTAGVGRIVLDSAAEVDRIAALAPHRQKVLLRISPDVDAGTHPGLTTGTASSWFGMPPAEACEVAGRVLARPELELAGLHCHLGSQVPSVSRYERAAVRMVGVIAALRARYGISVAELDLGGGHAVGYAEGEPCLDPALFGRAVRGTLARACAAHGIDEPRLLVEPGRAVVARAGVTLYRVGAVQRCGDGRTTVLVDGGMSDDPRPALYGARYPVRLVGRATRAPLETVRVAGRHCESSDVIADGVRLPADVAPGDLLAVPVSGAYHASMASTYNQVPRPPVVAVAAGASLPLLRRDTPEDLLRRDCS</sequence>
<dbReference type="InterPro" id="IPR002986">
    <property type="entry name" value="DAP_deCOOHase_LysA"/>
</dbReference>
<dbReference type="CDD" id="cd06828">
    <property type="entry name" value="PLPDE_III_DapDC"/>
    <property type="match status" value="1"/>
</dbReference>
<evidence type="ECO:0000256" key="1">
    <source>
        <dbReference type="ARBA" id="ARBA00001933"/>
    </source>
</evidence>
<dbReference type="GO" id="GO:0009089">
    <property type="term" value="P:lysine biosynthetic process via diaminopimelate"/>
    <property type="evidence" value="ECO:0007669"/>
    <property type="project" value="UniProtKB-UniRule"/>
</dbReference>
<dbReference type="EMBL" id="JACCCZ010000001">
    <property type="protein sequence ID" value="NYG01375.1"/>
    <property type="molecule type" value="Genomic_DNA"/>
</dbReference>
<comment type="similarity">
    <text evidence="6">Belongs to the Orn/Lys/Arg decarboxylase class-II family. LysA subfamily.</text>
</comment>
<organism evidence="11 12">
    <name type="scientific">Pseudonocardia alni</name>
    <name type="common">Amycolata alni</name>
    <dbReference type="NCBI Taxonomy" id="33907"/>
    <lineage>
        <taxon>Bacteria</taxon>
        <taxon>Bacillati</taxon>
        <taxon>Actinomycetota</taxon>
        <taxon>Actinomycetes</taxon>
        <taxon>Pseudonocardiales</taxon>
        <taxon>Pseudonocardiaceae</taxon>
        <taxon>Pseudonocardia</taxon>
    </lineage>
</organism>
<comment type="cofactor">
    <cofactor evidence="1 6 8 9">
        <name>pyridoxal 5'-phosphate</name>
        <dbReference type="ChEBI" id="CHEBI:597326"/>
    </cofactor>
</comment>
<comment type="subunit">
    <text evidence="6">Homodimer.</text>
</comment>
<feature type="binding site" evidence="6">
    <location>
        <position position="341"/>
    </location>
    <ligand>
        <name>substrate</name>
    </ligand>
</feature>
<evidence type="ECO:0000313" key="11">
    <source>
        <dbReference type="EMBL" id="NYG01375.1"/>
    </source>
</evidence>
<comment type="catalytic activity">
    <reaction evidence="6 9">
        <text>meso-2,6-diaminopimelate + H(+) = L-lysine + CO2</text>
        <dbReference type="Rhea" id="RHEA:15101"/>
        <dbReference type="ChEBI" id="CHEBI:15378"/>
        <dbReference type="ChEBI" id="CHEBI:16526"/>
        <dbReference type="ChEBI" id="CHEBI:32551"/>
        <dbReference type="ChEBI" id="CHEBI:57791"/>
        <dbReference type="EC" id="4.1.1.20"/>
    </reaction>
</comment>
<name>A0A852W4S4_PSEA5</name>
<dbReference type="PRINTS" id="PR01181">
    <property type="entry name" value="DAPDCRBXLASE"/>
</dbReference>
<feature type="binding site" evidence="6">
    <location>
        <position position="345"/>
    </location>
    <ligand>
        <name>substrate</name>
    </ligand>
</feature>
<evidence type="ECO:0000256" key="2">
    <source>
        <dbReference type="ARBA" id="ARBA00022793"/>
    </source>
</evidence>
<keyword evidence="5 6" id="KW-0456">Lyase</keyword>
<dbReference type="Proteomes" id="UP000549695">
    <property type="component" value="Unassembled WGS sequence"/>
</dbReference>
<proteinExistence type="inferred from homology"/>
<dbReference type="NCBIfam" id="TIGR01048">
    <property type="entry name" value="lysA"/>
    <property type="match status" value="1"/>
</dbReference>
<feature type="binding site" evidence="6">
    <location>
        <position position="259"/>
    </location>
    <ligand>
        <name>pyridoxal 5'-phosphate</name>
        <dbReference type="ChEBI" id="CHEBI:597326"/>
    </ligand>
</feature>
<dbReference type="SUPFAM" id="SSF51419">
    <property type="entry name" value="PLP-binding barrel"/>
    <property type="match status" value="1"/>
</dbReference>
<evidence type="ECO:0000256" key="6">
    <source>
        <dbReference type="HAMAP-Rule" id="MF_02120"/>
    </source>
</evidence>
<keyword evidence="3 6" id="KW-0663">Pyridoxal phosphate</keyword>
<comment type="pathway">
    <text evidence="6 9">Amino-acid biosynthesis; L-lysine biosynthesis via DAP pathway; L-lysine from DL-2,6-diaminopimelate: step 1/1.</text>
</comment>
<evidence type="ECO:0000256" key="4">
    <source>
        <dbReference type="ARBA" id="ARBA00023154"/>
    </source>
</evidence>
<dbReference type="GO" id="GO:0030170">
    <property type="term" value="F:pyridoxal phosphate binding"/>
    <property type="evidence" value="ECO:0007669"/>
    <property type="project" value="UniProtKB-UniRule"/>
</dbReference>
<dbReference type="GeneID" id="98051442"/>
<evidence type="ECO:0000256" key="8">
    <source>
        <dbReference type="PIRSR" id="PIRSR600183-50"/>
    </source>
</evidence>
<dbReference type="AlphaFoldDB" id="A0A852W4S4"/>
<dbReference type="PANTHER" id="PTHR43727:SF2">
    <property type="entry name" value="GROUP IV DECARBOXYLASE"/>
    <property type="match status" value="1"/>
</dbReference>
<dbReference type="InterPro" id="IPR009006">
    <property type="entry name" value="Ala_racemase/Decarboxylase_C"/>
</dbReference>
<evidence type="ECO:0000256" key="5">
    <source>
        <dbReference type="ARBA" id="ARBA00023239"/>
    </source>
</evidence>
<keyword evidence="12" id="KW-1185">Reference proteome</keyword>
<feature type="binding site" evidence="6">
    <location>
        <position position="304"/>
    </location>
    <ligand>
        <name>substrate</name>
    </ligand>
</feature>
<feature type="binding site" evidence="6">
    <location>
        <position position="373"/>
    </location>
    <ligand>
        <name>substrate</name>
    </ligand>
</feature>
<reference evidence="11 12" key="1">
    <citation type="submission" date="2020-07" db="EMBL/GenBank/DDBJ databases">
        <title>Sequencing the genomes of 1000 actinobacteria strains.</title>
        <authorList>
            <person name="Klenk H.-P."/>
        </authorList>
    </citation>
    <scope>NUCLEOTIDE SEQUENCE [LARGE SCALE GENOMIC DNA]</scope>
    <source>
        <strain evidence="11 12">DSM 44749</strain>
    </source>
</reference>
<dbReference type="PRINTS" id="PR01179">
    <property type="entry name" value="ODADCRBXLASE"/>
</dbReference>
<feature type="binding site" evidence="6">
    <location>
        <position position="402"/>
    </location>
    <ligand>
        <name>pyridoxal 5'-phosphate</name>
        <dbReference type="ChEBI" id="CHEBI:597326"/>
    </ligand>
</feature>
<feature type="binding site" evidence="6">
    <location>
        <position position="402"/>
    </location>
    <ligand>
        <name>substrate</name>
    </ligand>
</feature>
<dbReference type="InterPro" id="IPR000183">
    <property type="entry name" value="Orn/DAP/Arg_de-COase"/>
</dbReference>
<dbReference type="Gene3D" id="3.20.20.10">
    <property type="entry name" value="Alanine racemase"/>
    <property type="match status" value="1"/>
</dbReference>
<evidence type="ECO:0000259" key="10">
    <source>
        <dbReference type="Pfam" id="PF02784"/>
    </source>
</evidence>
<comment type="caution">
    <text evidence="11">The sequence shown here is derived from an EMBL/GenBank/DDBJ whole genome shotgun (WGS) entry which is preliminary data.</text>
</comment>
<keyword evidence="2 6" id="KW-0210">Decarboxylase</keyword>
<dbReference type="SUPFAM" id="SSF50621">
    <property type="entry name" value="Alanine racemase C-terminal domain-like"/>
    <property type="match status" value="1"/>
</dbReference>
<evidence type="ECO:0000256" key="3">
    <source>
        <dbReference type="ARBA" id="ARBA00022898"/>
    </source>
</evidence>
<dbReference type="InterPro" id="IPR022644">
    <property type="entry name" value="De-COase2_N"/>
</dbReference>
<keyword evidence="4 6" id="KW-0457">Lysine biosynthesis</keyword>
<feature type="domain" description="Orn/DAP/Arg decarboxylase 2 N-terminal" evidence="10">
    <location>
        <begin position="59"/>
        <end position="308"/>
    </location>
</feature>
<keyword evidence="6" id="KW-0028">Amino-acid biosynthesis</keyword>
<evidence type="ECO:0000313" key="12">
    <source>
        <dbReference type="Proteomes" id="UP000549695"/>
    </source>
</evidence>
<dbReference type="PROSITE" id="PS00878">
    <property type="entry name" value="ODR_DC_2_1"/>
    <property type="match status" value="1"/>
</dbReference>